<evidence type="ECO:0000313" key="2">
    <source>
        <dbReference type="EMBL" id="KAG5525164.1"/>
    </source>
</evidence>
<evidence type="ECO:0000256" key="1">
    <source>
        <dbReference type="SAM" id="MobiDB-lite"/>
    </source>
</evidence>
<organism evidence="2 3">
    <name type="scientific">Rhododendron griersonianum</name>
    <dbReference type="NCBI Taxonomy" id="479676"/>
    <lineage>
        <taxon>Eukaryota</taxon>
        <taxon>Viridiplantae</taxon>
        <taxon>Streptophyta</taxon>
        <taxon>Embryophyta</taxon>
        <taxon>Tracheophyta</taxon>
        <taxon>Spermatophyta</taxon>
        <taxon>Magnoliopsida</taxon>
        <taxon>eudicotyledons</taxon>
        <taxon>Gunneridae</taxon>
        <taxon>Pentapetalae</taxon>
        <taxon>asterids</taxon>
        <taxon>Ericales</taxon>
        <taxon>Ericaceae</taxon>
        <taxon>Ericoideae</taxon>
        <taxon>Rhodoreae</taxon>
        <taxon>Rhododendron</taxon>
    </lineage>
</organism>
<evidence type="ECO:0000313" key="3">
    <source>
        <dbReference type="Proteomes" id="UP000823749"/>
    </source>
</evidence>
<sequence length="270" mass="30758">MFDPKPDLPYLHTFNPTSRINERWADENIESRVRKTSENYQSYRSHGAAEDDTEDDSGISSPPLWKTNYKHLSPNSRSQAIARGQWELMEMVKTMPESCYELSLRDIVEHPIRAQSEENRLVDDEKVLARKPSMGVKREESRVNTVRSRSGENNHGGGLLLKMAFPFSLGSKKKKKNLVGTNSFSRVSPRPEGVDRGGKGGEKEWWKKRLLGKDVCALVRFSEGVLNWRVYPLTGAGRKVVAHSVAGPSSLRETRKLQSERRRYTTPETQ</sequence>
<keyword evidence="3" id="KW-1185">Reference proteome</keyword>
<dbReference type="Proteomes" id="UP000823749">
    <property type="component" value="Chromosome 11"/>
</dbReference>
<dbReference type="AlphaFoldDB" id="A0AAV6IDP9"/>
<dbReference type="PANTHER" id="PTHR34193">
    <property type="entry name" value="OS11G0199801 PROTEIN"/>
    <property type="match status" value="1"/>
</dbReference>
<dbReference type="EMBL" id="JACTNZ010000011">
    <property type="protein sequence ID" value="KAG5525164.1"/>
    <property type="molecule type" value="Genomic_DNA"/>
</dbReference>
<feature type="region of interest" description="Disordered" evidence="1">
    <location>
        <begin position="182"/>
        <end position="201"/>
    </location>
</feature>
<comment type="caution">
    <text evidence="2">The sequence shown here is derived from an EMBL/GenBank/DDBJ whole genome shotgun (WGS) entry which is preliminary data.</text>
</comment>
<feature type="region of interest" description="Disordered" evidence="1">
    <location>
        <begin position="24"/>
        <end position="62"/>
    </location>
</feature>
<feature type="compositionally biased region" description="Basic and acidic residues" evidence="1">
    <location>
        <begin position="192"/>
        <end position="201"/>
    </location>
</feature>
<gene>
    <name evidence="2" type="ORF">RHGRI_031743</name>
</gene>
<feature type="compositionally biased region" description="Basic and acidic residues" evidence="1">
    <location>
        <begin position="24"/>
        <end position="37"/>
    </location>
</feature>
<accession>A0AAV6IDP9</accession>
<reference evidence="2" key="1">
    <citation type="submission" date="2020-08" db="EMBL/GenBank/DDBJ databases">
        <title>Plant Genome Project.</title>
        <authorList>
            <person name="Zhang R.-G."/>
        </authorList>
    </citation>
    <scope>NUCLEOTIDE SEQUENCE</scope>
    <source>
        <strain evidence="2">WSP0</strain>
        <tissue evidence="2">Leaf</tissue>
    </source>
</reference>
<proteinExistence type="predicted"/>
<feature type="region of interest" description="Disordered" evidence="1">
    <location>
        <begin position="133"/>
        <end position="155"/>
    </location>
</feature>
<feature type="compositionally biased region" description="Polar residues" evidence="1">
    <location>
        <begin position="143"/>
        <end position="153"/>
    </location>
</feature>
<name>A0AAV6IDP9_9ERIC</name>
<dbReference type="PANTHER" id="PTHR34193:SF1">
    <property type="entry name" value="EXPRESSED PROTEIN"/>
    <property type="match status" value="1"/>
</dbReference>
<protein>
    <submittedName>
        <fullName evidence="2">Uncharacterized protein</fullName>
    </submittedName>
</protein>